<dbReference type="Proteomes" id="UP000199062">
    <property type="component" value="Unassembled WGS sequence"/>
</dbReference>
<dbReference type="PANTHER" id="PTHR42202:SF1">
    <property type="entry name" value="GTP CYCLOHYDROLASE III"/>
    <property type="match status" value="1"/>
</dbReference>
<keyword evidence="2" id="KW-0342">GTP-binding</keyword>
<protein>
    <recommendedName>
        <fullName evidence="2">GTP cyclohydrolase III</fullName>
        <ecNumber evidence="2">3.5.4.29</ecNumber>
    </recommendedName>
</protein>
<name>A0A1I6LQX8_9EURY</name>
<dbReference type="InterPro" id="IPR043128">
    <property type="entry name" value="Rev_trsase/Diguanyl_cyclase"/>
</dbReference>
<dbReference type="AlphaFoldDB" id="A0A1I6LQX8"/>
<keyword evidence="1 2" id="KW-0378">Hydrolase</keyword>
<organism evidence="3 4">
    <name type="scientific">Halomicrobium zhouii</name>
    <dbReference type="NCBI Taxonomy" id="767519"/>
    <lineage>
        <taxon>Archaea</taxon>
        <taxon>Methanobacteriati</taxon>
        <taxon>Methanobacteriota</taxon>
        <taxon>Stenosarchaea group</taxon>
        <taxon>Halobacteria</taxon>
        <taxon>Halobacteriales</taxon>
        <taxon>Haloarculaceae</taxon>
        <taxon>Halomicrobium</taxon>
    </lineage>
</organism>
<keyword evidence="2" id="KW-0547">Nucleotide-binding</keyword>
<dbReference type="STRING" id="767519.SAMN05216559_2927"/>
<gene>
    <name evidence="2" type="primary">gch3</name>
    <name evidence="3" type="ORF">SAMN05216559_2927</name>
</gene>
<comment type="function">
    <text evidence="2">Catalyzes the formation of 2-amino-5-formylamino-6-ribofuranosylamino-4(3H)-pyrimidinone ribonucleotide monophosphate and inorganic phosphate from GTP. Also has an independent pyrophosphate phosphohydrolase activity.</text>
</comment>
<dbReference type="NCBIfam" id="NF002587">
    <property type="entry name" value="PRK02240.1"/>
    <property type="match status" value="1"/>
</dbReference>
<dbReference type="HAMAP" id="MF_00608">
    <property type="entry name" value="GTP_cyclohydro_3"/>
    <property type="match status" value="1"/>
</dbReference>
<keyword evidence="4" id="KW-1185">Reference proteome</keyword>
<dbReference type="PIRSF" id="PIRSF009265">
    <property type="entry name" value="GTP_cyclohydro_3"/>
    <property type="match status" value="1"/>
</dbReference>
<evidence type="ECO:0000256" key="1">
    <source>
        <dbReference type="ARBA" id="ARBA00022801"/>
    </source>
</evidence>
<dbReference type="GO" id="GO:0005525">
    <property type="term" value="F:GTP binding"/>
    <property type="evidence" value="ECO:0007669"/>
    <property type="project" value="UniProtKB-KW"/>
</dbReference>
<dbReference type="Gene3D" id="3.30.70.270">
    <property type="match status" value="1"/>
</dbReference>
<evidence type="ECO:0000313" key="3">
    <source>
        <dbReference type="EMBL" id="SFS05818.1"/>
    </source>
</evidence>
<dbReference type="Gene3D" id="3.30.70.1230">
    <property type="entry name" value="Nucleotide cyclase"/>
    <property type="match status" value="1"/>
</dbReference>
<evidence type="ECO:0000256" key="2">
    <source>
        <dbReference type="HAMAP-Rule" id="MF_00608"/>
    </source>
</evidence>
<dbReference type="GO" id="GO:0043740">
    <property type="term" value="F:GTP cyclohydrolase IIa activity"/>
    <property type="evidence" value="ECO:0007669"/>
    <property type="project" value="UniProtKB-EC"/>
</dbReference>
<sequence>MSVHQRLQFESGLSTDGVVDDLLDSYRGTPSARGGLRLDVSTEQYRAVSNAETTVTNTQVTHIQIDNYGPWTVTPEPRREVDLQTLQSRLFADLSQLFGNRDGYVFFTRFDNMIAVSNGLDMDDHALIQESVGNRYPVTMSLSVATGTDPVSALGTATEQLQDAGSAQDEHRREILRGRHIEEEFRTVDDLQIAHFDVNDATGEYTDQLNEFDTFIHIEQGYAELMRYMRQAHDSLSFFVGGDNVIAVCPDLAAPDYQDAIDHVRDEVDVDLKVGVGRGRVASDAGMVAKHALERCRATGADVEIGD</sequence>
<proteinExistence type="inferred from homology"/>
<dbReference type="Pfam" id="PF05165">
    <property type="entry name" value="GCH_III"/>
    <property type="match status" value="1"/>
</dbReference>
<reference evidence="3 4" key="1">
    <citation type="submission" date="2016-10" db="EMBL/GenBank/DDBJ databases">
        <authorList>
            <person name="de Groot N.N."/>
        </authorList>
    </citation>
    <scope>NUCLEOTIDE SEQUENCE [LARGE SCALE GENOMIC DNA]</scope>
    <source>
        <strain evidence="3 4">CGMCC 1.10457</strain>
    </source>
</reference>
<comment type="catalytic activity">
    <reaction evidence="2">
        <text>GTP + 3 H2O = 2-amino-5-formylamino-6-(5-phospho-D-ribosylamino)pyrimidin-4(3H)-one + 2 phosphate + 2 H(+)</text>
        <dbReference type="Rhea" id="RHEA:22468"/>
        <dbReference type="ChEBI" id="CHEBI:15377"/>
        <dbReference type="ChEBI" id="CHEBI:15378"/>
        <dbReference type="ChEBI" id="CHEBI:37565"/>
        <dbReference type="ChEBI" id="CHEBI:43474"/>
        <dbReference type="ChEBI" id="CHEBI:57258"/>
        <dbReference type="EC" id="3.5.4.29"/>
    </reaction>
</comment>
<dbReference type="PANTHER" id="PTHR42202">
    <property type="entry name" value="GTP CYCLOHYDROLASE III"/>
    <property type="match status" value="1"/>
</dbReference>
<dbReference type="EC" id="3.5.4.29" evidence="2"/>
<dbReference type="InterPro" id="IPR007839">
    <property type="entry name" value="GTP_CycHdrlase_3"/>
</dbReference>
<evidence type="ECO:0000313" key="4">
    <source>
        <dbReference type="Proteomes" id="UP000199062"/>
    </source>
</evidence>
<accession>A0A1I6LQX8</accession>
<comment type="similarity">
    <text evidence="2">Belongs to the archaeal-type GTP cyclohydrolase family.</text>
</comment>
<dbReference type="EMBL" id="FOZK01000003">
    <property type="protein sequence ID" value="SFS05818.1"/>
    <property type="molecule type" value="Genomic_DNA"/>
</dbReference>
<dbReference type="InterPro" id="IPR029787">
    <property type="entry name" value="Nucleotide_cyclase"/>
</dbReference>